<evidence type="ECO:0000256" key="2">
    <source>
        <dbReference type="ARBA" id="ARBA00022485"/>
    </source>
</evidence>
<dbReference type="InterPro" id="IPR005839">
    <property type="entry name" value="Methylthiotransferase"/>
</dbReference>
<dbReference type="GO" id="GO:0046872">
    <property type="term" value="F:metal ion binding"/>
    <property type="evidence" value="ECO:0007669"/>
    <property type="project" value="UniProtKB-KW"/>
</dbReference>
<proteinExistence type="predicted"/>
<evidence type="ECO:0000256" key="1">
    <source>
        <dbReference type="ARBA" id="ARBA00001966"/>
    </source>
</evidence>
<accession>H5SQ53</accession>
<dbReference type="Pfam" id="PF04055">
    <property type="entry name" value="Radical_SAM"/>
    <property type="match status" value="1"/>
</dbReference>
<dbReference type="PANTHER" id="PTHR11918">
    <property type="entry name" value="RADICAL SAM PROTEINS"/>
    <property type="match status" value="1"/>
</dbReference>
<dbReference type="Gene3D" id="3.80.30.20">
    <property type="entry name" value="tm_1862 like domain"/>
    <property type="match status" value="1"/>
</dbReference>
<feature type="domain" description="Radical SAM core" evidence="9">
    <location>
        <begin position="122"/>
        <end position="353"/>
    </location>
</feature>
<dbReference type="NCBIfam" id="TIGR00089">
    <property type="entry name" value="MiaB/RimO family radical SAM methylthiotransferase"/>
    <property type="match status" value="1"/>
</dbReference>
<dbReference type="InterPro" id="IPR006638">
    <property type="entry name" value="Elp3/MiaA/NifB-like_rSAM"/>
</dbReference>
<dbReference type="Pfam" id="PF00919">
    <property type="entry name" value="UPF0004"/>
    <property type="match status" value="1"/>
</dbReference>
<dbReference type="CDD" id="cd01335">
    <property type="entry name" value="Radical_SAM"/>
    <property type="match status" value="1"/>
</dbReference>
<dbReference type="InterPro" id="IPR013848">
    <property type="entry name" value="Methylthiotransferase_N"/>
</dbReference>
<keyword evidence="6" id="KW-0408">Iron</keyword>
<dbReference type="InterPro" id="IPR038135">
    <property type="entry name" value="Methylthiotransferase_N_sf"/>
</dbReference>
<sequence length="427" mass="48209">MVGCRLNQAELERMAQEFRFAGHEIVATPQEAEMAVINTCAVTAEAASDSRSRIRHAARQGAAQVIATGCWATLYPQEALALPQVTRVIPNSEKDGLVAQVLGLPREIFEHEPLEREPLPGLRLRTRAFLKVQDGCNNHCTFCITTVARGAARSYPIHEVVQRVQGAVESGTKEIVLTGVHLGSWGQEWGLHLRHLIQAILQDTDLPRLRLSSLEPWDLDERFFHLWENPRLCRHLHLPLQSGSRSVLRRMARKTTPESFRALVQAARSVIPQMAITTDIIAGFPGETEEEFRESLSFVEEMEFAGGHVFTYSPRPGTAATRLPHQVPLEVRKQRNAAYRALFARQAENYRQRFLGQREEVLWESILERSEQGWRIEGLGSHYVRIVAYADRPLWNQISQVQITRLEGETLGGHILPVDHATAQPQT</sequence>
<evidence type="ECO:0000259" key="8">
    <source>
        <dbReference type="PROSITE" id="PS51449"/>
    </source>
</evidence>
<feature type="domain" description="MTTase N-terminal" evidence="8">
    <location>
        <begin position="1"/>
        <end position="103"/>
    </location>
</feature>
<dbReference type="SMART" id="SM00729">
    <property type="entry name" value="Elp3"/>
    <property type="match status" value="1"/>
</dbReference>
<dbReference type="PANTHER" id="PTHR11918:SF45">
    <property type="entry name" value="THREONYLCARBAMOYLADENOSINE TRNA METHYLTHIOTRANSFERASE"/>
    <property type="match status" value="1"/>
</dbReference>
<comment type="cofactor">
    <cofactor evidence="1">
        <name>[4Fe-4S] cluster</name>
        <dbReference type="ChEBI" id="CHEBI:49883"/>
    </cofactor>
</comment>
<dbReference type="Gene3D" id="3.40.50.12160">
    <property type="entry name" value="Methylthiotransferase, N-terminal domain"/>
    <property type="match status" value="1"/>
</dbReference>
<evidence type="ECO:0000256" key="7">
    <source>
        <dbReference type="ARBA" id="ARBA00023014"/>
    </source>
</evidence>
<dbReference type="InterPro" id="IPR058240">
    <property type="entry name" value="rSAM_sf"/>
</dbReference>
<dbReference type="InterPro" id="IPR023404">
    <property type="entry name" value="rSAM_horseshoe"/>
</dbReference>
<gene>
    <name evidence="10" type="ORF">HGMM_F55G01C17</name>
</gene>
<evidence type="ECO:0000256" key="3">
    <source>
        <dbReference type="ARBA" id="ARBA00022679"/>
    </source>
</evidence>
<dbReference type="PROSITE" id="PS51449">
    <property type="entry name" value="MTTASE_N"/>
    <property type="match status" value="1"/>
</dbReference>
<dbReference type="SFLD" id="SFLDS00029">
    <property type="entry name" value="Radical_SAM"/>
    <property type="match status" value="1"/>
</dbReference>
<dbReference type="SFLD" id="SFLDG01061">
    <property type="entry name" value="methylthiotransferase"/>
    <property type="match status" value="1"/>
</dbReference>
<dbReference type="InterPro" id="IPR020612">
    <property type="entry name" value="Methylthiotransferase_CS"/>
</dbReference>
<keyword evidence="3" id="KW-0808">Transferase</keyword>
<dbReference type="SFLD" id="SFLDG01082">
    <property type="entry name" value="B12-binding_domain_containing"/>
    <property type="match status" value="1"/>
</dbReference>
<keyword evidence="2" id="KW-0004">4Fe-4S</keyword>
<dbReference type="GO" id="GO:0051539">
    <property type="term" value="F:4 iron, 4 sulfur cluster binding"/>
    <property type="evidence" value="ECO:0007669"/>
    <property type="project" value="UniProtKB-KW"/>
</dbReference>
<reference evidence="10" key="2">
    <citation type="journal article" date="2012" name="PLoS ONE">
        <title>A Deeply Branching Thermophilic Bacterium with an Ancient Acetyl-CoA Pathway Dominates a Subsurface Ecosystem.</title>
        <authorList>
            <person name="Takami H."/>
            <person name="Noguchi H."/>
            <person name="Takaki Y."/>
            <person name="Uchiyama I."/>
            <person name="Toyoda A."/>
            <person name="Nishi S."/>
            <person name="Chee G.-J."/>
            <person name="Arai W."/>
            <person name="Nunoura T."/>
            <person name="Itoh T."/>
            <person name="Hattori M."/>
            <person name="Takai K."/>
        </authorList>
    </citation>
    <scope>NUCLEOTIDE SEQUENCE</scope>
</reference>
<protein>
    <submittedName>
        <fullName evidence="10">Hypothetical conserved protein</fullName>
    </submittedName>
</protein>
<organism evidence="10">
    <name type="scientific">uncultured Chloroflexota bacterium</name>
    <dbReference type="NCBI Taxonomy" id="166587"/>
    <lineage>
        <taxon>Bacteria</taxon>
        <taxon>Bacillati</taxon>
        <taxon>Chloroflexota</taxon>
        <taxon>environmental samples</taxon>
    </lineage>
</organism>
<evidence type="ECO:0000256" key="4">
    <source>
        <dbReference type="ARBA" id="ARBA00022691"/>
    </source>
</evidence>
<evidence type="ECO:0000256" key="6">
    <source>
        <dbReference type="ARBA" id="ARBA00023004"/>
    </source>
</evidence>
<name>H5SQ53_9CHLR</name>
<evidence type="ECO:0000259" key="9">
    <source>
        <dbReference type="PROSITE" id="PS51918"/>
    </source>
</evidence>
<dbReference type="InterPro" id="IPR007197">
    <property type="entry name" value="rSAM"/>
</dbReference>
<keyword evidence="7" id="KW-0411">Iron-sulfur</keyword>
<dbReference type="PROSITE" id="PS51918">
    <property type="entry name" value="RADICAL_SAM"/>
    <property type="match status" value="1"/>
</dbReference>
<dbReference type="AlphaFoldDB" id="H5SQ53"/>
<dbReference type="EMBL" id="AP011799">
    <property type="protein sequence ID" value="BAL58289.1"/>
    <property type="molecule type" value="Genomic_DNA"/>
</dbReference>
<keyword evidence="5" id="KW-0479">Metal-binding</keyword>
<dbReference type="NCBIfam" id="TIGR01579">
    <property type="entry name" value="MiaB-like-C"/>
    <property type="match status" value="1"/>
</dbReference>
<dbReference type="PROSITE" id="PS01278">
    <property type="entry name" value="MTTASE_RADICAL"/>
    <property type="match status" value="1"/>
</dbReference>
<dbReference type="GO" id="GO:0035598">
    <property type="term" value="F:tRNA (N(6)-L-threonylcarbamoyladenosine(37)-C(2))-methylthiotransferase activity"/>
    <property type="evidence" value="ECO:0007669"/>
    <property type="project" value="TreeGrafter"/>
</dbReference>
<keyword evidence="4" id="KW-0949">S-adenosyl-L-methionine</keyword>
<dbReference type="SUPFAM" id="SSF102114">
    <property type="entry name" value="Radical SAM enzymes"/>
    <property type="match status" value="1"/>
</dbReference>
<evidence type="ECO:0000256" key="5">
    <source>
        <dbReference type="ARBA" id="ARBA00022723"/>
    </source>
</evidence>
<evidence type="ECO:0000313" key="10">
    <source>
        <dbReference type="EMBL" id="BAL58289.1"/>
    </source>
</evidence>
<reference evidence="10" key="1">
    <citation type="journal article" date="2005" name="Environ. Microbiol.">
        <title>Genetic and functional properties of uncultivated thermophilic crenarchaeotes from a subsurface gold mine as revealed by analysis of genome fragments.</title>
        <authorList>
            <person name="Nunoura T."/>
            <person name="Hirayama H."/>
            <person name="Takami H."/>
            <person name="Oida H."/>
            <person name="Nishi S."/>
            <person name="Shimamura S."/>
            <person name="Suzuki Y."/>
            <person name="Inagaki F."/>
            <person name="Takai K."/>
            <person name="Nealson K.H."/>
            <person name="Horikoshi K."/>
        </authorList>
    </citation>
    <scope>NUCLEOTIDE SEQUENCE</scope>
</reference>
<dbReference type="InterPro" id="IPR006467">
    <property type="entry name" value="MiaB-like_bact"/>
</dbReference>